<dbReference type="InterPro" id="IPR001952">
    <property type="entry name" value="Alkaline_phosphatase"/>
</dbReference>
<name>A0A5J4Q239_9ZZZZ</name>
<dbReference type="InterPro" id="IPR017850">
    <property type="entry name" value="Alkaline_phosphatase_core_sf"/>
</dbReference>
<dbReference type="Pfam" id="PF00245">
    <property type="entry name" value="Alk_phosphatase"/>
    <property type="match status" value="1"/>
</dbReference>
<reference evidence="1" key="1">
    <citation type="submission" date="2019-03" db="EMBL/GenBank/DDBJ databases">
        <title>Single cell metagenomics reveals metabolic interactions within the superorganism composed of flagellate Streblomastix strix and complex community of Bacteroidetes bacteria on its surface.</title>
        <authorList>
            <person name="Treitli S.C."/>
            <person name="Kolisko M."/>
            <person name="Husnik F."/>
            <person name="Keeling P."/>
            <person name="Hampl V."/>
        </authorList>
    </citation>
    <scope>NUCLEOTIDE SEQUENCE</scope>
    <source>
        <strain evidence="1">STM</strain>
    </source>
</reference>
<proteinExistence type="predicted"/>
<gene>
    <name evidence="1" type="ORF">EZS27_034493</name>
</gene>
<comment type="caution">
    <text evidence="1">The sequence shown here is derived from an EMBL/GenBank/DDBJ whole genome shotgun (WGS) entry which is preliminary data.</text>
</comment>
<evidence type="ECO:0008006" key="2">
    <source>
        <dbReference type="Google" id="ProtNLM"/>
    </source>
</evidence>
<organism evidence="1">
    <name type="scientific">termite gut metagenome</name>
    <dbReference type="NCBI Taxonomy" id="433724"/>
    <lineage>
        <taxon>unclassified sequences</taxon>
        <taxon>metagenomes</taxon>
        <taxon>organismal metagenomes</taxon>
    </lineage>
</organism>
<dbReference type="SUPFAM" id="SSF53649">
    <property type="entry name" value="Alkaline phosphatase-like"/>
    <property type="match status" value="1"/>
</dbReference>
<feature type="non-terminal residue" evidence="1">
    <location>
        <position position="1"/>
    </location>
</feature>
<accession>A0A5J4Q239</accession>
<sequence length="147" mass="16541">GKYEMNLKVLSCQKCSRDALSGRIKDLRQSNPQVSWEDMKMLLGEAMGFWKELPLTWVQERKLRDTYEESFSKTNKASMEKNLYSECEPLAVKAIELINEMAMAGWGSGGHSASYVPVFAIGTDAQLFFGKMDNTDIPKRVAKAAGY</sequence>
<dbReference type="GO" id="GO:0016791">
    <property type="term" value="F:phosphatase activity"/>
    <property type="evidence" value="ECO:0007669"/>
    <property type="project" value="InterPro"/>
</dbReference>
<dbReference type="EMBL" id="SNRY01005430">
    <property type="protein sequence ID" value="KAA6314974.1"/>
    <property type="molecule type" value="Genomic_DNA"/>
</dbReference>
<evidence type="ECO:0000313" key="1">
    <source>
        <dbReference type="EMBL" id="KAA6314974.1"/>
    </source>
</evidence>
<protein>
    <recommendedName>
        <fullName evidence="2">Alkaline phosphatase</fullName>
    </recommendedName>
</protein>
<dbReference type="AlphaFoldDB" id="A0A5J4Q239"/>